<accession>A0A7Y0Q4Q4</accession>
<keyword evidence="2" id="KW-1185">Reference proteome</keyword>
<comment type="caution">
    <text evidence="1">The sequence shown here is derived from an EMBL/GenBank/DDBJ whole genome shotgun (WGS) entry which is preliminary data.</text>
</comment>
<protein>
    <submittedName>
        <fullName evidence="1">Uncharacterized protein</fullName>
    </submittedName>
</protein>
<name>A0A7Y0Q4Q4_9FIRM</name>
<dbReference type="EMBL" id="JABBVZ010000053">
    <property type="protein sequence ID" value="NMP23479.1"/>
    <property type="molecule type" value="Genomic_DNA"/>
</dbReference>
<reference evidence="1 2" key="1">
    <citation type="submission" date="2020-04" db="EMBL/GenBank/DDBJ databases">
        <authorList>
            <person name="Zhang R."/>
            <person name="Schippers A."/>
        </authorList>
    </citation>
    <scope>NUCLEOTIDE SEQUENCE [LARGE SCALE GENOMIC DNA]</scope>
    <source>
        <strain evidence="1 2">DSM 109850</strain>
    </source>
</reference>
<gene>
    <name evidence="1" type="ORF">HIJ39_14120</name>
</gene>
<evidence type="ECO:0000313" key="2">
    <source>
        <dbReference type="Proteomes" id="UP000533476"/>
    </source>
</evidence>
<organism evidence="1 2">
    <name type="scientific">Sulfobacillus harzensis</name>
    <dbReference type="NCBI Taxonomy" id="2729629"/>
    <lineage>
        <taxon>Bacteria</taxon>
        <taxon>Bacillati</taxon>
        <taxon>Bacillota</taxon>
        <taxon>Clostridia</taxon>
        <taxon>Eubacteriales</taxon>
        <taxon>Clostridiales Family XVII. Incertae Sedis</taxon>
        <taxon>Sulfobacillus</taxon>
    </lineage>
</organism>
<evidence type="ECO:0000313" key="1">
    <source>
        <dbReference type="EMBL" id="NMP23479.1"/>
    </source>
</evidence>
<dbReference type="RefSeq" id="WP_169100791.1">
    <property type="nucleotide sequence ID" value="NZ_JABBVZ010000053.1"/>
</dbReference>
<sequence>MDIVPTPEEALLLDEAWAQLLGAAATLKELAEFVATVAEQMRQHDPGLAHHPPFHEALSQCLQQRQALRMTPQGFSVQGADACFYTGLAQALGVSPEGVMPRSDEGGTAEAAWFQQLRRWVAEGAVWPAVGSALEALDEEGTV</sequence>
<dbReference type="Proteomes" id="UP000533476">
    <property type="component" value="Unassembled WGS sequence"/>
</dbReference>
<proteinExistence type="predicted"/>
<dbReference type="AlphaFoldDB" id="A0A7Y0Q4Q4"/>